<dbReference type="InterPro" id="IPR019587">
    <property type="entry name" value="Polyketide_cyclase/dehydratase"/>
</dbReference>
<dbReference type="SUPFAM" id="SSF55961">
    <property type="entry name" value="Bet v1-like"/>
    <property type="match status" value="1"/>
</dbReference>
<protein>
    <recommendedName>
        <fullName evidence="3">Polyketide cyclase</fullName>
    </recommendedName>
</protein>
<evidence type="ECO:0000313" key="1">
    <source>
        <dbReference type="EMBL" id="OGY23799.1"/>
    </source>
</evidence>
<reference evidence="1 2" key="1">
    <citation type="journal article" date="2016" name="Nat. Commun.">
        <title>Thousands of microbial genomes shed light on interconnected biogeochemical processes in an aquifer system.</title>
        <authorList>
            <person name="Anantharaman K."/>
            <person name="Brown C.T."/>
            <person name="Hug L.A."/>
            <person name="Sharon I."/>
            <person name="Castelle C.J."/>
            <person name="Probst A.J."/>
            <person name="Thomas B.C."/>
            <person name="Singh A."/>
            <person name="Wilkins M.J."/>
            <person name="Karaoz U."/>
            <person name="Brodie E.L."/>
            <person name="Williams K.H."/>
            <person name="Hubbard S.S."/>
            <person name="Banfield J.F."/>
        </authorList>
    </citation>
    <scope>NUCLEOTIDE SEQUENCE [LARGE SCALE GENOMIC DNA]</scope>
</reference>
<comment type="caution">
    <text evidence="1">The sequence shown here is derived from an EMBL/GenBank/DDBJ whole genome shotgun (WGS) entry which is preliminary data.</text>
</comment>
<dbReference type="Gene3D" id="3.30.530.20">
    <property type="match status" value="1"/>
</dbReference>
<accession>A0A1G1W7Z2</accession>
<dbReference type="Pfam" id="PF10604">
    <property type="entry name" value="Polyketide_cyc2"/>
    <property type="match status" value="1"/>
</dbReference>
<evidence type="ECO:0008006" key="3">
    <source>
        <dbReference type="Google" id="ProtNLM"/>
    </source>
</evidence>
<evidence type="ECO:0000313" key="2">
    <source>
        <dbReference type="Proteomes" id="UP000176631"/>
    </source>
</evidence>
<dbReference type="Proteomes" id="UP000176631">
    <property type="component" value="Unassembled WGS sequence"/>
</dbReference>
<name>A0A1G1W7Z2_9BACT</name>
<sequence>MRVQKSIEAYVPANKIWPFFVEPQKIMQWCITFKKFEYTSDQHSGVGTPLYIEEQAGGPLMKMRFKIIEWKENEMVTLRMVSGPMMKSYEQSWKLETTPTGSRINFREDIEFSLWGHWKAVRFN</sequence>
<dbReference type="EMBL" id="MHCP01000021">
    <property type="protein sequence ID" value="OGY23799.1"/>
    <property type="molecule type" value="Genomic_DNA"/>
</dbReference>
<proteinExistence type="predicted"/>
<organism evidence="1 2">
    <name type="scientific">Candidatus Woykebacteria bacterium RBG_13_40_15</name>
    <dbReference type="NCBI Taxonomy" id="1802593"/>
    <lineage>
        <taxon>Bacteria</taxon>
        <taxon>Candidatus Woykeibacteriota</taxon>
    </lineage>
</organism>
<dbReference type="InterPro" id="IPR023393">
    <property type="entry name" value="START-like_dom_sf"/>
</dbReference>
<gene>
    <name evidence="1" type="ORF">A2172_01820</name>
</gene>
<dbReference type="AlphaFoldDB" id="A0A1G1W7Z2"/>